<dbReference type="PRINTS" id="PR00757">
    <property type="entry name" value="AMINEOXDASEF"/>
</dbReference>
<dbReference type="EMBL" id="VKLS01000088">
    <property type="protein sequence ID" value="TSB42363.1"/>
    <property type="molecule type" value="Genomic_DNA"/>
</dbReference>
<evidence type="ECO:0000313" key="6">
    <source>
        <dbReference type="Proteomes" id="UP000320888"/>
    </source>
</evidence>
<dbReference type="RefSeq" id="WP_143942222.1">
    <property type="nucleotide sequence ID" value="NZ_VKLS01000088.1"/>
</dbReference>
<dbReference type="InterPro" id="IPR036188">
    <property type="entry name" value="FAD/NAD-bd_sf"/>
</dbReference>
<proteinExistence type="predicted"/>
<dbReference type="SUPFAM" id="SSF54373">
    <property type="entry name" value="FAD-linked reductases, C-terminal domain"/>
    <property type="match status" value="1"/>
</dbReference>
<dbReference type="PANTHER" id="PTHR42923:SF46">
    <property type="entry name" value="AMINE OXIDASE"/>
    <property type="match status" value="1"/>
</dbReference>
<dbReference type="InterPro" id="IPR002937">
    <property type="entry name" value="Amino_oxidase"/>
</dbReference>
<evidence type="ECO:0000313" key="5">
    <source>
        <dbReference type="EMBL" id="TSB42363.1"/>
    </source>
</evidence>
<reference evidence="5 6" key="1">
    <citation type="submission" date="2019-07" db="EMBL/GenBank/DDBJ databases">
        <title>Draft genome for Streptomyces benahoarensis MZ03-48.</title>
        <authorList>
            <person name="Gonzalez-Pimentel J.L."/>
        </authorList>
    </citation>
    <scope>NUCLEOTIDE SEQUENCE [LARGE SCALE GENOMIC DNA]</scope>
    <source>
        <strain evidence="5 6">MZ03-48</strain>
    </source>
</reference>
<feature type="binding site" evidence="3">
    <location>
        <begin position="34"/>
        <end position="35"/>
    </location>
    <ligand>
        <name>FAD</name>
        <dbReference type="ChEBI" id="CHEBI:57692"/>
    </ligand>
</feature>
<evidence type="ECO:0000259" key="4">
    <source>
        <dbReference type="Pfam" id="PF01593"/>
    </source>
</evidence>
<dbReference type="PANTHER" id="PTHR42923">
    <property type="entry name" value="PROTOPORPHYRINOGEN OXIDASE"/>
    <property type="match status" value="1"/>
</dbReference>
<name>A0A553ZLU0_9ACTN</name>
<evidence type="ECO:0000256" key="1">
    <source>
        <dbReference type="ARBA" id="ARBA00001974"/>
    </source>
</evidence>
<dbReference type="GO" id="GO:0016491">
    <property type="term" value="F:oxidoreductase activity"/>
    <property type="evidence" value="ECO:0007669"/>
    <property type="project" value="UniProtKB-KW"/>
</dbReference>
<dbReference type="AlphaFoldDB" id="A0A553ZLU0"/>
<keyword evidence="6" id="KW-1185">Reference proteome</keyword>
<keyword evidence="2" id="KW-0560">Oxidoreductase</keyword>
<feature type="binding site" evidence="3">
    <location>
        <position position="15"/>
    </location>
    <ligand>
        <name>FAD</name>
        <dbReference type="ChEBI" id="CHEBI:57692"/>
    </ligand>
</feature>
<evidence type="ECO:0000256" key="2">
    <source>
        <dbReference type="ARBA" id="ARBA00023002"/>
    </source>
</evidence>
<comment type="caution">
    <text evidence="5">The sequence shown here is derived from an EMBL/GenBank/DDBJ whole genome shotgun (WGS) entry which is preliminary data.</text>
</comment>
<organism evidence="5 6">
    <name type="scientific">Streptomyces benahoarensis</name>
    <dbReference type="NCBI Taxonomy" id="2595054"/>
    <lineage>
        <taxon>Bacteria</taxon>
        <taxon>Bacillati</taxon>
        <taxon>Actinomycetota</taxon>
        <taxon>Actinomycetes</taxon>
        <taxon>Kitasatosporales</taxon>
        <taxon>Streptomycetaceae</taxon>
        <taxon>Streptomyces</taxon>
    </lineage>
</organism>
<dbReference type="Proteomes" id="UP000320888">
    <property type="component" value="Unassembled WGS sequence"/>
</dbReference>
<sequence>MSTVHDVIVVGAGISGLAAADTLRRAGRSVTVLEAADAVGGRMRTHRADGYVMDTGAEVLSVAGYDATWRLIRRSGLGPAETTRIPHPVATWRDGRAHRHVGAPRALLSGGGLSLRGRASLARFLTTEGRRRAAYDPDLPERTPLGTLTLAEYARGYRSELHDFLFQPIAGCFFGWDTTRSAAAPFVTNMLACGSTTRWRSYTDGMDTLARHLARKVDVTTGCAVREVISAAGHARVVTDTGTLTARAVLLCVPAPVALRLHVNAPEAEVPYLAACGYVPRLKVSYTLDRPLAPRAGESVYSVLLPAAGEPDLSGLMMEHNKGCGRAPEGRGLVSLMAAPEAARELIHAPEGEILARIGDAAARYLPELRAATLRTFVHRWPHGIPEATPRALAHRDAFLTRDAAPVEYAGDWLMLRPSSEGAVRSAELAAARVLSRLPHTAPALPGRSR</sequence>
<evidence type="ECO:0000256" key="3">
    <source>
        <dbReference type="PIRSR" id="PIRSR601613-1"/>
    </source>
</evidence>
<protein>
    <submittedName>
        <fullName evidence="5">FAD-dependent oxidoreductase</fullName>
    </submittedName>
</protein>
<feature type="binding site" evidence="3">
    <location>
        <position position="225"/>
    </location>
    <ligand>
        <name>FAD</name>
        <dbReference type="ChEBI" id="CHEBI:57692"/>
    </ligand>
</feature>
<gene>
    <name evidence="5" type="ORF">FNZ23_10265</name>
</gene>
<feature type="domain" description="Amine oxidase" evidence="4">
    <location>
        <begin position="14"/>
        <end position="435"/>
    </location>
</feature>
<comment type="cofactor">
    <cofactor evidence="1">
        <name>FAD</name>
        <dbReference type="ChEBI" id="CHEBI:57692"/>
    </cofactor>
</comment>
<accession>A0A553ZLU0</accession>
<dbReference type="InterPro" id="IPR050464">
    <property type="entry name" value="Zeta_carotene_desat/Oxidored"/>
</dbReference>
<dbReference type="SUPFAM" id="SSF51905">
    <property type="entry name" value="FAD/NAD(P)-binding domain"/>
    <property type="match status" value="1"/>
</dbReference>
<dbReference type="InterPro" id="IPR001613">
    <property type="entry name" value="Flavin_amine_oxidase"/>
</dbReference>
<dbReference type="Gene3D" id="3.50.50.60">
    <property type="entry name" value="FAD/NAD(P)-binding domain"/>
    <property type="match status" value="1"/>
</dbReference>
<dbReference type="Pfam" id="PF01593">
    <property type="entry name" value="Amino_oxidase"/>
    <property type="match status" value="1"/>
</dbReference>
<dbReference type="OrthoDB" id="3267377at2"/>